<dbReference type="EC" id="1.14.13.196" evidence="5"/>
<evidence type="ECO:0000256" key="5">
    <source>
        <dbReference type="ARBA" id="ARBA00012881"/>
    </source>
</evidence>
<dbReference type="PANTHER" id="PTHR42877">
    <property type="entry name" value="L-ORNITHINE N(5)-MONOOXYGENASE-RELATED"/>
    <property type="match status" value="1"/>
</dbReference>
<proteinExistence type="inferred from homology"/>
<accession>A0A9P6QKL7</accession>
<evidence type="ECO:0000256" key="4">
    <source>
        <dbReference type="ARBA" id="ARBA00010139"/>
    </source>
</evidence>
<dbReference type="AlphaFoldDB" id="A0A9P6QKL7"/>
<comment type="catalytic activity">
    <reaction evidence="10">
        <text>L-ornithine + NADPH + O2 = N(5)-hydroxy-L-ornithine + NADP(+) + H2O</text>
        <dbReference type="Rhea" id="RHEA:41508"/>
        <dbReference type="ChEBI" id="CHEBI:15377"/>
        <dbReference type="ChEBI" id="CHEBI:15379"/>
        <dbReference type="ChEBI" id="CHEBI:46911"/>
        <dbReference type="ChEBI" id="CHEBI:57783"/>
        <dbReference type="ChEBI" id="CHEBI:58349"/>
        <dbReference type="ChEBI" id="CHEBI:78275"/>
        <dbReference type="EC" id="1.14.13.196"/>
    </reaction>
</comment>
<evidence type="ECO:0000256" key="10">
    <source>
        <dbReference type="ARBA" id="ARBA00047598"/>
    </source>
</evidence>
<evidence type="ECO:0000256" key="9">
    <source>
        <dbReference type="ARBA" id="ARBA00023002"/>
    </source>
</evidence>
<sequence>MNADIVFSGMGPLRVPQIPKQFEDFEGPKWHTAQWNHEYDLTNKRVAVVGSGASSIQVVPAIVEKVKKLEFYQRSATYIVPRKNANNTVFWKFLFRHIPFVHFLYYKLTYWGTEFTIRAFSTKWQHTITRRFAMLLAWSYRFWQIRDKQLRAKLTPNYILGCRRIVVSSDYYPALARKNVSVHTETITGVKGQTLTLSDGSQQEVDALVLATGFHVQDILGEGFVIGRNKCDLFRVWGQDPKTYYGITSAETPNMFFLLGPNTGLG</sequence>
<evidence type="ECO:0000256" key="11">
    <source>
        <dbReference type="ARBA" id="ARBA00049248"/>
    </source>
</evidence>
<dbReference type="GO" id="GO:0016491">
    <property type="term" value="F:oxidoreductase activity"/>
    <property type="evidence" value="ECO:0007669"/>
    <property type="project" value="UniProtKB-KW"/>
</dbReference>
<comment type="similarity">
    <text evidence="4">Belongs to the FAD-binding monooxygenase family.</text>
</comment>
<evidence type="ECO:0000256" key="6">
    <source>
        <dbReference type="ARBA" id="ARBA00022630"/>
    </source>
</evidence>
<keyword evidence="7" id="KW-0274">FAD</keyword>
<dbReference type="InterPro" id="IPR051209">
    <property type="entry name" value="FAD-bind_Monooxygenase_sf"/>
</dbReference>
<organism evidence="12 13">
    <name type="scientific">Linnemannia gamsii</name>
    <dbReference type="NCBI Taxonomy" id="64522"/>
    <lineage>
        <taxon>Eukaryota</taxon>
        <taxon>Fungi</taxon>
        <taxon>Fungi incertae sedis</taxon>
        <taxon>Mucoromycota</taxon>
        <taxon>Mortierellomycotina</taxon>
        <taxon>Mortierellomycetes</taxon>
        <taxon>Mortierellales</taxon>
        <taxon>Mortierellaceae</taxon>
        <taxon>Linnemannia</taxon>
    </lineage>
</organism>
<reference evidence="12" key="1">
    <citation type="journal article" date="2020" name="Fungal Divers.">
        <title>Resolving the Mortierellaceae phylogeny through synthesis of multi-gene phylogenetics and phylogenomics.</title>
        <authorList>
            <person name="Vandepol N."/>
            <person name="Liber J."/>
            <person name="Desiro A."/>
            <person name="Na H."/>
            <person name="Kennedy M."/>
            <person name="Barry K."/>
            <person name="Grigoriev I.V."/>
            <person name="Miller A.N."/>
            <person name="O'Donnell K."/>
            <person name="Stajich J.E."/>
            <person name="Bonito G."/>
        </authorList>
    </citation>
    <scope>NUCLEOTIDE SEQUENCE</scope>
    <source>
        <strain evidence="12">NVP60</strain>
    </source>
</reference>
<dbReference type="InterPro" id="IPR036188">
    <property type="entry name" value="FAD/NAD-bd_sf"/>
</dbReference>
<dbReference type="InterPro" id="IPR025700">
    <property type="entry name" value="Lys/Orn_oxygenase"/>
</dbReference>
<dbReference type="OrthoDB" id="74360at2759"/>
<dbReference type="SUPFAM" id="SSF51905">
    <property type="entry name" value="FAD/NAD(P)-binding domain"/>
    <property type="match status" value="1"/>
</dbReference>
<evidence type="ECO:0000256" key="1">
    <source>
        <dbReference type="ARBA" id="ARBA00001974"/>
    </source>
</evidence>
<dbReference type="Proteomes" id="UP000823405">
    <property type="component" value="Unassembled WGS sequence"/>
</dbReference>
<evidence type="ECO:0000313" key="13">
    <source>
        <dbReference type="Proteomes" id="UP000823405"/>
    </source>
</evidence>
<protein>
    <recommendedName>
        <fullName evidence="5">L-ornithine N(5)-monooxygenase [NAD(P)H]</fullName>
        <ecNumber evidence="5">1.14.13.196</ecNumber>
    </recommendedName>
</protein>
<dbReference type="Gene3D" id="3.50.50.60">
    <property type="entry name" value="FAD/NAD(P)-binding domain"/>
    <property type="match status" value="2"/>
</dbReference>
<evidence type="ECO:0000256" key="3">
    <source>
        <dbReference type="ARBA" id="ARBA00007588"/>
    </source>
</evidence>
<evidence type="ECO:0000256" key="7">
    <source>
        <dbReference type="ARBA" id="ARBA00022827"/>
    </source>
</evidence>
<name>A0A9P6QKL7_9FUNG</name>
<comment type="catalytic activity">
    <reaction evidence="11">
        <text>L-ornithine + NADH + O2 = N(5)-hydroxy-L-ornithine + NAD(+) + H2O</text>
        <dbReference type="Rhea" id="RHEA:41512"/>
        <dbReference type="ChEBI" id="CHEBI:15377"/>
        <dbReference type="ChEBI" id="CHEBI:15379"/>
        <dbReference type="ChEBI" id="CHEBI:46911"/>
        <dbReference type="ChEBI" id="CHEBI:57540"/>
        <dbReference type="ChEBI" id="CHEBI:57945"/>
        <dbReference type="ChEBI" id="CHEBI:78275"/>
        <dbReference type="EC" id="1.14.13.196"/>
    </reaction>
</comment>
<dbReference type="Pfam" id="PF13434">
    <property type="entry name" value="Lys_Orn_oxgnase"/>
    <property type="match status" value="1"/>
</dbReference>
<comment type="caution">
    <text evidence="12">The sequence shown here is derived from an EMBL/GenBank/DDBJ whole genome shotgun (WGS) entry which is preliminary data.</text>
</comment>
<comment type="pathway">
    <text evidence="2">Siderophore biosynthesis.</text>
</comment>
<evidence type="ECO:0000313" key="12">
    <source>
        <dbReference type="EMBL" id="KAG0276412.1"/>
    </source>
</evidence>
<keyword evidence="9" id="KW-0560">Oxidoreductase</keyword>
<gene>
    <name evidence="12" type="ORF">BGZ97_010087</name>
</gene>
<keyword evidence="6" id="KW-0285">Flavoprotein</keyword>
<evidence type="ECO:0000256" key="8">
    <source>
        <dbReference type="ARBA" id="ARBA00022857"/>
    </source>
</evidence>
<keyword evidence="8" id="KW-0521">NADP</keyword>
<dbReference type="PANTHER" id="PTHR42877:SF4">
    <property type="entry name" value="FAD_NAD(P)-BINDING DOMAIN-CONTAINING PROTEIN-RELATED"/>
    <property type="match status" value="1"/>
</dbReference>
<keyword evidence="13" id="KW-1185">Reference proteome</keyword>
<comment type="similarity">
    <text evidence="3">Belongs to the lysine N(6)-hydroxylase/L-ornithine N(5)-oxygenase family.</text>
</comment>
<evidence type="ECO:0000256" key="2">
    <source>
        <dbReference type="ARBA" id="ARBA00004924"/>
    </source>
</evidence>
<dbReference type="EMBL" id="JAAAIN010005069">
    <property type="protein sequence ID" value="KAG0276412.1"/>
    <property type="molecule type" value="Genomic_DNA"/>
</dbReference>
<comment type="cofactor">
    <cofactor evidence="1">
        <name>FAD</name>
        <dbReference type="ChEBI" id="CHEBI:57692"/>
    </cofactor>
</comment>